<dbReference type="Proteomes" id="UP000679284">
    <property type="component" value="Chromosome"/>
</dbReference>
<reference evidence="3" key="1">
    <citation type="submission" date="2020-01" db="EMBL/GenBank/DDBJ databases">
        <authorList>
            <person name="Yang Y."/>
            <person name="Kwon Y.M."/>
        </authorList>
    </citation>
    <scope>NUCLEOTIDE SEQUENCE</scope>
    <source>
        <strain evidence="3">PG104</strain>
    </source>
</reference>
<keyword evidence="1" id="KW-0732">Signal</keyword>
<name>A0A8J8MSD4_9RHOB</name>
<evidence type="ECO:0000256" key="1">
    <source>
        <dbReference type="SAM" id="SignalP"/>
    </source>
</evidence>
<feature type="chain" id="PRO_5035302673" evidence="1">
    <location>
        <begin position="22"/>
        <end position="311"/>
    </location>
</feature>
<organism evidence="3 4">
    <name type="scientific">Falsirhodobacter algicola</name>
    <dbReference type="NCBI Taxonomy" id="2692330"/>
    <lineage>
        <taxon>Bacteria</taxon>
        <taxon>Pseudomonadati</taxon>
        <taxon>Pseudomonadota</taxon>
        <taxon>Alphaproteobacteria</taxon>
        <taxon>Rhodobacterales</taxon>
        <taxon>Paracoccaceae</taxon>
        <taxon>Falsirhodobacter</taxon>
    </lineage>
</organism>
<keyword evidence="4" id="KW-1185">Reference proteome</keyword>
<dbReference type="NCBIfam" id="TIGR03414">
    <property type="entry name" value="ABC_choline_bnd"/>
    <property type="match status" value="1"/>
</dbReference>
<dbReference type="EMBL" id="CP047289">
    <property type="protein sequence ID" value="QUS35328.1"/>
    <property type="molecule type" value="Genomic_DNA"/>
</dbReference>
<dbReference type="GO" id="GO:0042597">
    <property type="term" value="C:periplasmic space"/>
    <property type="evidence" value="ECO:0007669"/>
    <property type="project" value="InterPro"/>
</dbReference>
<dbReference type="GO" id="GO:0022857">
    <property type="term" value="F:transmembrane transporter activity"/>
    <property type="evidence" value="ECO:0007669"/>
    <property type="project" value="InterPro"/>
</dbReference>
<dbReference type="InterPro" id="IPR017783">
    <property type="entry name" value="ABC_choline_sub-bd"/>
</dbReference>
<proteinExistence type="predicted"/>
<dbReference type="SUPFAM" id="SSF53850">
    <property type="entry name" value="Periplasmic binding protein-like II"/>
    <property type="match status" value="1"/>
</dbReference>
<sequence length="311" mass="33028">MRITSFLMACAATLSASTAFAQDGADCATIRSFDPGWTDITATNGVAGVILDALGYRLQIQTLSVPVGYSAMKSDQIDAFLGNWMPAQAAFIDDLDAAGKVQVLGTNLEGAKFTLAVPKEEATAGIASVADLAAHADAFDRKIYGIEPGAPANQNILKMIDTEGLGLSGWHIVESSEQGMLAQVTRAVRSDKPIVFLAWAPHPMNNDIDIQYLSGADDWFGPDYGGATVRTVARPDWAAQCPNAAAILSNLRFDIQMENDLMGEILDGAAPDEAATAWIKANPERLDDWLKDVTTRDGAPAAAALREALDL</sequence>
<accession>A0A8J8MSD4</accession>
<dbReference type="KEGG" id="fap:GR316_02985"/>
<evidence type="ECO:0000313" key="3">
    <source>
        <dbReference type="EMBL" id="QUS35328.1"/>
    </source>
</evidence>
<dbReference type="AlphaFoldDB" id="A0A8J8MSD4"/>
<feature type="domain" description="ABC-type glycine betaine transport system substrate-binding" evidence="2">
    <location>
        <begin position="34"/>
        <end position="280"/>
    </location>
</feature>
<dbReference type="Pfam" id="PF04069">
    <property type="entry name" value="OpuAC"/>
    <property type="match status" value="1"/>
</dbReference>
<gene>
    <name evidence="3" type="primary">choX</name>
    <name evidence="3" type="ORF">GR316_02985</name>
</gene>
<dbReference type="RefSeq" id="WP_211784575.1">
    <property type="nucleotide sequence ID" value="NZ_CP047289.1"/>
</dbReference>
<evidence type="ECO:0000313" key="4">
    <source>
        <dbReference type="Proteomes" id="UP000679284"/>
    </source>
</evidence>
<dbReference type="Gene3D" id="3.40.190.100">
    <property type="entry name" value="Glycine betaine-binding periplasmic protein, domain 2"/>
    <property type="match status" value="1"/>
</dbReference>
<dbReference type="InterPro" id="IPR007210">
    <property type="entry name" value="ABC_Gly_betaine_transp_sub-bd"/>
</dbReference>
<protein>
    <submittedName>
        <fullName evidence="3">Choline ABC transporter substrate-binding protein</fullName>
    </submittedName>
</protein>
<evidence type="ECO:0000259" key="2">
    <source>
        <dbReference type="Pfam" id="PF04069"/>
    </source>
</evidence>
<dbReference type="Gene3D" id="3.40.190.10">
    <property type="entry name" value="Periplasmic binding protein-like II"/>
    <property type="match status" value="1"/>
</dbReference>
<feature type="signal peptide" evidence="1">
    <location>
        <begin position="1"/>
        <end position="21"/>
    </location>
</feature>
<dbReference type="CDD" id="cd13640">
    <property type="entry name" value="PBP2_ChoX"/>
    <property type="match status" value="1"/>
</dbReference>
<dbReference type="GO" id="GO:0043190">
    <property type="term" value="C:ATP-binding cassette (ABC) transporter complex"/>
    <property type="evidence" value="ECO:0007669"/>
    <property type="project" value="InterPro"/>
</dbReference>
<dbReference type="GO" id="GO:0015871">
    <property type="term" value="P:choline transport"/>
    <property type="evidence" value="ECO:0007669"/>
    <property type="project" value="InterPro"/>
</dbReference>
<dbReference type="GO" id="GO:0033265">
    <property type="term" value="F:choline binding"/>
    <property type="evidence" value="ECO:0007669"/>
    <property type="project" value="InterPro"/>
</dbReference>